<organism evidence="1 2">
    <name type="scientific">Ensete ventricosum</name>
    <name type="common">Abyssinian banana</name>
    <name type="synonym">Musa ensete</name>
    <dbReference type="NCBI Taxonomy" id="4639"/>
    <lineage>
        <taxon>Eukaryota</taxon>
        <taxon>Viridiplantae</taxon>
        <taxon>Streptophyta</taxon>
        <taxon>Embryophyta</taxon>
        <taxon>Tracheophyta</taxon>
        <taxon>Spermatophyta</taxon>
        <taxon>Magnoliopsida</taxon>
        <taxon>Liliopsida</taxon>
        <taxon>Zingiberales</taxon>
        <taxon>Musaceae</taxon>
        <taxon>Ensete</taxon>
    </lineage>
</organism>
<dbReference type="Proteomes" id="UP000287651">
    <property type="component" value="Unassembled WGS sequence"/>
</dbReference>
<proteinExistence type="predicted"/>
<name>A0A426XHA9_ENSVE</name>
<protein>
    <submittedName>
        <fullName evidence="1">Uncharacterized protein</fullName>
    </submittedName>
</protein>
<comment type="caution">
    <text evidence="1">The sequence shown here is derived from an EMBL/GenBank/DDBJ whole genome shotgun (WGS) entry which is preliminary data.</text>
</comment>
<accession>A0A426XHA9</accession>
<reference evidence="1 2" key="1">
    <citation type="journal article" date="2014" name="Agronomy (Basel)">
        <title>A Draft Genome Sequence for Ensete ventricosum, the Drought-Tolerant Tree Against Hunger.</title>
        <authorList>
            <person name="Harrison J."/>
            <person name="Moore K.A."/>
            <person name="Paszkiewicz K."/>
            <person name="Jones T."/>
            <person name="Grant M."/>
            <person name="Ambacheew D."/>
            <person name="Muzemil S."/>
            <person name="Studholme D.J."/>
        </authorList>
    </citation>
    <scope>NUCLEOTIDE SEQUENCE [LARGE SCALE GENOMIC DNA]</scope>
</reference>
<feature type="non-terminal residue" evidence="1">
    <location>
        <position position="1"/>
    </location>
</feature>
<evidence type="ECO:0000313" key="2">
    <source>
        <dbReference type="Proteomes" id="UP000287651"/>
    </source>
</evidence>
<dbReference type="EMBL" id="AMZH03020834">
    <property type="protein sequence ID" value="RRT38820.1"/>
    <property type="molecule type" value="Genomic_DNA"/>
</dbReference>
<evidence type="ECO:0000313" key="1">
    <source>
        <dbReference type="EMBL" id="RRT38820.1"/>
    </source>
</evidence>
<sequence length="110" mass="12179">KGVFTDAFPSPLRCHFLFLTSLVLRSNGPWKKQTEPASTGETKSWQICGTVCGCHGNIETGQSVLATRHGWIHEKDVGIDLLQNLWASFTPANLGGRRGRRNCSRLGIER</sequence>
<gene>
    <name evidence="1" type="ORF">B296_00053994</name>
</gene>
<dbReference type="AlphaFoldDB" id="A0A426XHA9"/>